<organism evidence="1 2">
    <name type="scientific">Hevea brasiliensis</name>
    <name type="common">Para rubber tree</name>
    <name type="synonym">Siphonia brasiliensis</name>
    <dbReference type="NCBI Taxonomy" id="3981"/>
    <lineage>
        <taxon>Eukaryota</taxon>
        <taxon>Viridiplantae</taxon>
        <taxon>Streptophyta</taxon>
        <taxon>Embryophyta</taxon>
        <taxon>Tracheophyta</taxon>
        <taxon>Spermatophyta</taxon>
        <taxon>Magnoliopsida</taxon>
        <taxon>eudicotyledons</taxon>
        <taxon>Gunneridae</taxon>
        <taxon>Pentapetalae</taxon>
        <taxon>rosids</taxon>
        <taxon>fabids</taxon>
        <taxon>Malpighiales</taxon>
        <taxon>Euphorbiaceae</taxon>
        <taxon>Crotonoideae</taxon>
        <taxon>Micrandreae</taxon>
        <taxon>Hevea</taxon>
    </lineage>
</organism>
<proteinExistence type="predicted"/>
<sequence length="72" mass="8176">METTKESLSIGTVLQKLWDMPEGILDDCKISFSKTLDFLYKNRIGFVKGRHFVISTEHLLRMAIEVGSVDVS</sequence>
<evidence type="ECO:0000313" key="1">
    <source>
        <dbReference type="EMBL" id="KAF2294906.1"/>
    </source>
</evidence>
<protein>
    <submittedName>
        <fullName evidence="1">Uncharacterized protein</fullName>
    </submittedName>
</protein>
<comment type="caution">
    <text evidence="1">The sequence shown here is derived from an EMBL/GenBank/DDBJ whole genome shotgun (WGS) entry which is preliminary data.</text>
</comment>
<dbReference type="EMBL" id="JAAGAX010000013">
    <property type="protein sequence ID" value="KAF2294906.1"/>
    <property type="molecule type" value="Genomic_DNA"/>
</dbReference>
<name>A0A6A6L447_HEVBR</name>
<dbReference type="Proteomes" id="UP000467840">
    <property type="component" value="Chromosome 7"/>
</dbReference>
<keyword evidence="2" id="KW-1185">Reference proteome</keyword>
<accession>A0A6A6L447</accession>
<evidence type="ECO:0000313" key="2">
    <source>
        <dbReference type="Proteomes" id="UP000467840"/>
    </source>
</evidence>
<dbReference type="AlphaFoldDB" id="A0A6A6L447"/>
<reference evidence="1 2" key="1">
    <citation type="journal article" date="2020" name="Mol. Plant">
        <title>The Chromosome-Based Rubber Tree Genome Provides New Insights into Spurge Genome Evolution and Rubber Biosynthesis.</title>
        <authorList>
            <person name="Liu J."/>
            <person name="Shi C."/>
            <person name="Shi C.C."/>
            <person name="Li W."/>
            <person name="Zhang Q.J."/>
            <person name="Zhang Y."/>
            <person name="Li K."/>
            <person name="Lu H.F."/>
            <person name="Shi C."/>
            <person name="Zhu S.T."/>
            <person name="Xiao Z.Y."/>
            <person name="Nan H."/>
            <person name="Yue Y."/>
            <person name="Zhu X.G."/>
            <person name="Wu Y."/>
            <person name="Hong X.N."/>
            <person name="Fan G.Y."/>
            <person name="Tong Y."/>
            <person name="Zhang D."/>
            <person name="Mao C.L."/>
            <person name="Liu Y.L."/>
            <person name="Hao S.J."/>
            <person name="Liu W.Q."/>
            <person name="Lv M.Q."/>
            <person name="Zhang H.B."/>
            <person name="Liu Y."/>
            <person name="Hu-Tang G.R."/>
            <person name="Wang J.P."/>
            <person name="Wang J.H."/>
            <person name="Sun Y.H."/>
            <person name="Ni S.B."/>
            <person name="Chen W.B."/>
            <person name="Zhang X.C."/>
            <person name="Jiao Y.N."/>
            <person name="Eichler E.E."/>
            <person name="Li G.H."/>
            <person name="Liu X."/>
            <person name="Gao L.Z."/>
        </authorList>
    </citation>
    <scope>NUCLEOTIDE SEQUENCE [LARGE SCALE GENOMIC DNA]</scope>
    <source>
        <strain evidence="2">cv. GT1</strain>
        <tissue evidence="1">Leaf</tissue>
    </source>
</reference>
<gene>
    <name evidence="1" type="ORF">GH714_026936</name>
</gene>